<comment type="caution">
    <text evidence="1">The sequence shown here is derived from an EMBL/GenBank/DDBJ whole genome shotgun (WGS) entry which is preliminary data.</text>
</comment>
<name>A0A812W8A5_SYMPI</name>
<keyword evidence="2" id="KW-1185">Reference proteome</keyword>
<feature type="non-terminal residue" evidence="1">
    <location>
        <position position="183"/>
    </location>
</feature>
<sequence length="183" mass="19824">GAGWTAAPGEAMAPSDWALYPHADGWWAIHVPASAIEFVMTDGHGAWAKDQNGENLLIRGSGTWTVCGHMITRVEDLSKEGSITYVEEEKQQVQVLQQPPEPAAITVLYQTGWTAPRLHYSAEGAGWTAAPGEAMAPSDWALYPPADGWWAIHAIEFVMTDGHGAWAKAGRRSAFTLLPAFLQ</sequence>
<reference evidence="1" key="1">
    <citation type="submission" date="2021-02" db="EMBL/GenBank/DDBJ databases">
        <authorList>
            <person name="Dougan E. K."/>
            <person name="Rhodes N."/>
            <person name="Thang M."/>
            <person name="Chan C."/>
        </authorList>
    </citation>
    <scope>NUCLEOTIDE SEQUENCE</scope>
</reference>
<protein>
    <submittedName>
        <fullName evidence="1">Uncharacterized protein</fullName>
    </submittedName>
</protein>
<feature type="non-terminal residue" evidence="1">
    <location>
        <position position="1"/>
    </location>
</feature>
<evidence type="ECO:0000313" key="2">
    <source>
        <dbReference type="Proteomes" id="UP000649617"/>
    </source>
</evidence>
<gene>
    <name evidence="1" type="ORF">SPIL2461_LOCUS17777</name>
</gene>
<evidence type="ECO:0000313" key="1">
    <source>
        <dbReference type="EMBL" id="CAE7658525.1"/>
    </source>
</evidence>
<proteinExistence type="predicted"/>
<dbReference type="Proteomes" id="UP000649617">
    <property type="component" value="Unassembled WGS sequence"/>
</dbReference>
<dbReference type="Gene3D" id="2.60.40.10">
    <property type="entry name" value="Immunoglobulins"/>
    <property type="match status" value="2"/>
</dbReference>
<dbReference type="InterPro" id="IPR013783">
    <property type="entry name" value="Ig-like_fold"/>
</dbReference>
<dbReference type="AlphaFoldDB" id="A0A812W8A5"/>
<accession>A0A812W8A5</accession>
<dbReference type="OrthoDB" id="542705at2759"/>
<dbReference type="EMBL" id="CAJNIZ010043380">
    <property type="protein sequence ID" value="CAE7658525.1"/>
    <property type="molecule type" value="Genomic_DNA"/>
</dbReference>
<organism evidence="1 2">
    <name type="scientific">Symbiodinium pilosum</name>
    <name type="common">Dinoflagellate</name>
    <dbReference type="NCBI Taxonomy" id="2952"/>
    <lineage>
        <taxon>Eukaryota</taxon>
        <taxon>Sar</taxon>
        <taxon>Alveolata</taxon>
        <taxon>Dinophyceae</taxon>
        <taxon>Suessiales</taxon>
        <taxon>Symbiodiniaceae</taxon>
        <taxon>Symbiodinium</taxon>
    </lineage>
</organism>